<dbReference type="PANTHER" id="PTHR11839:SF18">
    <property type="entry name" value="NUDIX HYDROLASE DOMAIN-CONTAINING PROTEIN"/>
    <property type="match status" value="1"/>
</dbReference>
<dbReference type="RefSeq" id="WP_133993401.1">
    <property type="nucleotide sequence ID" value="NZ_SODV01000001.1"/>
</dbReference>
<accession>A0A4R8DVA7</accession>
<dbReference type="GO" id="GO:0019693">
    <property type="term" value="P:ribose phosphate metabolic process"/>
    <property type="evidence" value="ECO:0007669"/>
    <property type="project" value="TreeGrafter"/>
</dbReference>
<dbReference type="CDD" id="cd03424">
    <property type="entry name" value="NUDIX_ADPRase_Nudt5_UGPPase_Nudt14"/>
    <property type="match status" value="1"/>
</dbReference>
<dbReference type="Gene3D" id="3.90.79.10">
    <property type="entry name" value="Nucleoside Triphosphate Pyrophosphohydrolase"/>
    <property type="match status" value="1"/>
</dbReference>
<keyword evidence="10" id="KW-1185">Reference proteome</keyword>
<name>A0A4R8DVA7_9BACT</name>
<comment type="cofactor">
    <cofactor evidence="2">
        <name>Mg(2+)</name>
        <dbReference type="ChEBI" id="CHEBI:18420"/>
    </cofactor>
</comment>
<evidence type="ECO:0000256" key="4">
    <source>
        <dbReference type="ARBA" id="ARBA00016377"/>
    </source>
</evidence>
<sequence>MSEDPMRWKVLDSTYISHHIYFTARKDRCQRPDGKIVPEYFVVELPPSVCVLPLTENNEVVMIRQYRHPLGETLLEIPGGFIDKGEDPSESARRELLEETGYAFDEVIHLGKIAANPGVLNNYTHLFLAKGGRKAGAQRLDPNEDIEIVLVPLEDLKGMLRRGELAQSLHVNCLWFALLQMGQVAFV</sequence>
<comment type="caution">
    <text evidence="9">The sequence shown here is derived from an EMBL/GenBank/DDBJ whole genome shotgun (WGS) entry which is preliminary data.</text>
</comment>
<evidence type="ECO:0000259" key="8">
    <source>
        <dbReference type="PROSITE" id="PS51462"/>
    </source>
</evidence>
<comment type="catalytic activity">
    <reaction evidence="1">
        <text>GDP-alpha-D-mannose + H2O = alpha-D-mannose 1-phosphate + GMP + 2 H(+)</text>
        <dbReference type="Rhea" id="RHEA:27978"/>
        <dbReference type="ChEBI" id="CHEBI:15377"/>
        <dbReference type="ChEBI" id="CHEBI:15378"/>
        <dbReference type="ChEBI" id="CHEBI:57527"/>
        <dbReference type="ChEBI" id="CHEBI:58115"/>
        <dbReference type="ChEBI" id="CHEBI:58409"/>
    </reaction>
</comment>
<dbReference type="GO" id="GO:0006753">
    <property type="term" value="P:nucleoside phosphate metabolic process"/>
    <property type="evidence" value="ECO:0007669"/>
    <property type="project" value="TreeGrafter"/>
</dbReference>
<dbReference type="PRINTS" id="PR00502">
    <property type="entry name" value="NUDIXFAMILY"/>
</dbReference>
<evidence type="ECO:0000256" key="1">
    <source>
        <dbReference type="ARBA" id="ARBA00000847"/>
    </source>
</evidence>
<evidence type="ECO:0000256" key="3">
    <source>
        <dbReference type="ARBA" id="ARBA00007275"/>
    </source>
</evidence>
<dbReference type="OrthoDB" id="9806150at2"/>
<dbReference type="Proteomes" id="UP000294498">
    <property type="component" value="Unassembled WGS sequence"/>
</dbReference>
<dbReference type="InterPro" id="IPR015797">
    <property type="entry name" value="NUDIX_hydrolase-like_dom_sf"/>
</dbReference>
<dbReference type="Pfam" id="PF00293">
    <property type="entry name" value="NUDIX"/>
    <property type="match status" value="1"/>
</dbReference>
<feature type="domain" description="Nudix hydrolase" evidence="8">
    <location>
        <begin position="44"/>
        <end position="173"/>
    </location>
</feature>
<dbReference type="InterPro" id="IPR000086">
    <property type="entry name" value="NUDIX_hydrolase_dom"/>
</dbReference>
<reference evidence="9 10" key="1">
    <citation type="submission" date="2019-03" db="EMBL/GenBank/DDBJ databases">
        <title>Genomic Encyclopedia of Type Strains, Phase IV (KMG-IV): sequencing the most valuable type-strain genomes for metagenomic binning, comparative biology and taxonomic classification.</title>
        <authorList>
            <person name="Goeker M."/>
        </authorList>
    </citation>
    <scope>NUCLEOTIDE SEQUENCE [LARGE SCALE GENOMIC DNA]</scope>
    <source>
        <strain evidence="9 10">DSM 100059</strain>
    </source>
</reference>
<keyword evidence="5" id="KW-0378">Hydrolase</keyword>
<evidence type="ECO:0000256" key="2">
    <source>
        <dbReference type="ARBA" id="ARBA00001946"/>
    </source>
</evidence>
<evidence type="ECO:0000256" key="5">
    <source>
        <dbReference type="ARBA" id="ARBA00022801"/>
    </source>
</evidence>
<organism evidence="9 10">
    <name type="scientific">Dinghuibacter silviterrae</name>
    <dbReference type="NCBI Taxonomy" id="1539049"/>
    <lineage>
        <taxon>Bacteria</taxon>
        <taxon>Pseudomonadati</taxon>
        <taxon>Bacteroidota</taxon>
        <taxon>Chitinophagia</taxon>
        <taxon>Chitinophagales</taxon>
        <taxon>Chitinophagaceae</taxon>
        <taxon>Dinghuibacter</taxon>
    </lineage>
</organism>
<dbReference type="InterPro" id="IPR020476">
    <property type="entry name" value="Nudix_hydrolase"/>
</dbReference>
<evidence type="ECO:0000313" key="9">
    <source>
        <dbReference type="EMBL" id="TDX01121.1"/>
    </source>
</evidence>
<evidence type="ECO:0000256" key="6">
    <source>
        <dbReference type="ARBA" id="ARBA00032162"/>
    </source>
</evidence>
<dbReference type="SUPFAM" id="SSF55811">
    <property type="entry name" value="Nudix"/>
    <property type="match status" value="1"/>
</dbReference>
<dbReference type="AlphaFoldDB" id="A0A4R8DVA7"/>
<dbReference type="PANTHER" id="PTHR11839">
    <property type="entry name" value="UDP/ADP-SUGAR PYROPHOSPHATASE"/>
    <property type="match status" value="1"/>
</dbReference>
<gene>
    <name evidence="9" type="ORF">EDB95_2152</name>
</gene>
<proteinExistence type="inferred from homology"/>
<dbReference type="GO" id="GO:0016787">
    <property type="term" value="F:hydrolase activity"/>
    <property type="evidence" value="ECO:0007669"/>
    <property type="project" value="UniProtKB-KW"/>
</dbReference>
<evidence type="ECO:0000256" key="7">
    <source>
        <dbReference type="ARBA" id="ARBA00032272"/>
    </source>
</evidence>
<evidence type="ECO:0000313" key="10">
    <source>
        <dbReference type="Proteomes" id="UP000294498"/>
    </source>
</evidence>
<dbReference type="GO" id="GO:0005829">
    <property type="term" value="C:cytosol"/>
    <property type="evidence" value="ECO:0007669"/>
    <property type="project" value="TreeGrafter"/>
</dbReference>
<dbReference type="PROSITE" id="PS51462">
    <property type="entry name" value="NUDIX"/>
    <property type="match status" value="1"/>
</dbReference>
<dbReference type="EMBL" id="SODV01000001">
    <property type="protein sequence ID" value="TDX01121.1"/>
    <property type="molecule type" value="Genomic_DNA"/>
</dbReference>
<comment type="similarity">
    <text evidence="3">Belongs to the Nudix hydrolase family. NudK subfamily.</text>
</comment>
<protein>
    <recommendedName>
        <fullName evidence="4">GDP-mannose pyrophosphatase</fullName>
    </recommendedName>
    <alternativeName>
        <fullName evidence="6">GDP-mannose hydrolase</fullName>
    </alternativeName>
    <alternativeName>
        <fullName evidence="7">GDPMK</fullName>
    </alternativeName>
</protein>